<dbReference type="PROSITE" id="PS00018">
    <property type="entry name" value="EF_HAND_1"/>
    <property type="match status" value="1"/>
</dbReference>
<name>A0AAW2ZMI6_9EUKA</name>
<feature type="compositionally biased region" description="Acidic residues" evidence="3">
    <location>
        <begin position="593"/>
        <end position="609"/>
    </location>
</feature>
<feature type="compositionally biased region" description="Polar residues" evidence="3">
    <location>
        <begin position="97"/>
        <end position="114"/>
    </location>
</feature>
<feature type="compositionally biased region" description="Polar residues" evidence="3">
    <location>
        <begin position="59"/>
        <end position="73"/>
    </location>
</feature>
<dbReference type="EMBL" id="JAOPGA020001688">
    <property type="protein sequence ID" value="KAL0490497.1"/>
    <property type="molecule type" value="Genomic_DNA"/>
</dbReference>
<dbReference type="SUPFAM" id="SSF47473">
    <property type="entry name" value="EF-hand"/>
    <property type="match status" value="2"/>
</dbReference>
<dbReference type="PANTHER" id="PTHR14095:SF0">
    <property type="entry name" value="MIP22305P"/>
    <property type="match status" value="1"/>
</dbReference>
<protein>
    <submittedName>
        <fullName evidence="5">Serine/threonine protein phosphatase regulatory subunit</fullName>
    </submittedName>
</protein>
<dbReference type="Gene3D" id="1.10.238.230">
    <property type="match status" value="1"/>
</dbReference>
<dbReference type="Pfam" id="PF13499">
    <property type="entry name" value="EF-hand_7"/>
    <property type="match status" value="1"/>
</dbReference>
<dbReference type="GO" id="GO:0000159">
    <property type="term" value="C:protein phosphatase type 2A complex"/>
    <property type="evidence" value="ECO:0007669"/>
    <property type="project" value="TreeGrafter"/>
</dbReference>
<dbReference type="Gene3D" id="1.10.238.10">
    <property type="entry name" value="EF-hand"/>
    <property type="match status" value="1"/>
</dbReference>
<feature type="region of interest" description="Disordered" evidence="3">
    <location>
        <begin position="593"/>
        <end position="616"/>
    </location>
</feature>
<gene>
    <name evidence="5" type="ORF">AKO1_009522</name>
</gene>
<evidence type="ECO:0000313" key="6">
    <source>
        <dbReference type="Proteomes" id="UP001431209"/>
    </source>
</evidence>
<dbReference type="InterPro" id="IPR018247">
    <property type="entry name" value="EF_Hand_1_Ca_BS"/>
</dbReference>
<dbReference type="CDD" id="cd21504">
    <property type="entry name" value="PPP2R3A_B-like"/>
    <property type="match status" value="1"/>
</dbReference>
<proteinExistence type="predicted"/>
<feature type="region of interest" description="Disordered" evidence="3">
    <location>
        <begin position="56"/>
        <end position="78"/>
    </location>
</feature>
<dbReference type="GO" id="GO:0005509">
    <property type="term" value="F:calcium ion binding"/>
    <property type="evidence" value="ECO:0007669"/>
    <property type="project" value="InterPro"/>
</dbReference>
<evidence type="ECO:0000313" key="5">
    <source>
        <dbReference type="EMBL" id="KAL0490497.1"/>
    </source>
</evidence>
<dbReference type="Proteomes" id="UP001431209">
    <property type="component" value="Unassembled WGS sequence"/>
</dbReference>
<feature type="compositionally biased region" description="Low complexity" evidence="3">
    <location>
        <begin position="132"/>
        <end position="141"/>
    </location>
</feature>
<evidence type="ECO:0000259" key="4">
    <source>
        <dbReference type="PROSITE" id="PS50222"/>
    </source>
</evidence>
<keyword evidence="1" id="KW-0479">Metal-binding</keyword>
<sequence>MKQSHTKAYVNETFKHWLSLKTTQDDVNQYIIMQQQTIDEKEKMIKEGSINLVRRSLSPIKTNPTTLPNSPKSPLSPRLAVDEVDVTTNNMQHKLNLSHQQQHLKIPSPNTLTPQTPPRSPSSNRNHFSFDPKSPSSASPNAKKKLEFWDPEMHTDQENEDHDRVLFETEGLEGKKKRVKLAQESVTVLSMPNEEQQQPMKPNISVESLIPRFYFPTSGEIVKTPKDLKQDLLKIKEVFMQSFGGLNIDEFKTITVDFCGLPYYLTPILFQKLDQNNTGKVTGEVFEKFWRSEMFNKTETERIFQTLKQPSSQHLTPNDFKPMMRELLLTHPGLKFLKATPAFQEKYAETVIVRIFYTLNGKGTGRINYREFKNSSLVDSMRFIHQDEDVNQELNFFSYEHFYVIYCKFWELDTDHDFMIEKDDLLRYSESSLTERVAEILINTRMVPGNTIPRGKMGYQDFIWFCLSEEDKTTATSLEYWFRLVDIDGDGIISDYELEYFFCQIRERMLQIDATPVLFDDVRTQIIDMLKPQNNVYITLRDIKSSKMSPIFFNILTNLNKFFLFEQKGTVGNLTTWASYARQEYDRMAAEDDEEEYFEDANEDGDIAMDDNALRN</sequence>
<accession>A0AAW2ZMI6</accession>
<keyword evidence="2" id="KW-0106">Calcium</keyword>
<dbReference type="PANTHER" id="PTHR14095">
    <property type="entry name" value="PHOSPHATASE 2A REGULATORY SUBUNIT-RELATED"/>
    <property type="match status" value="1"/>
</dbReference>
<dbReference type="InterPro" id="IPR002048">
    <property type="entry name" value="EF_hand_dom"/>
</dbReference>
<dbReference type="Gene3D" id="1.10.238.220">
    <property type="match status" value="1"/>
</dbReference>
<feature type="region of interest" description="Disordered" evidence="3">
    <location>
        <begin position="97"/>
        <end position="142"/>
    </location>
</feature>
<reference evidence="5 6" key="1">
    <citation type="submission" date="2024-03" db="EMBL/GenBank/DDBJ databases">
        <title>The Acrasis kona genome and developmental transcriptomes reveal deep origins of eukaryotic multicellular pathways.</title>
        <authorList>
            <person name="Sheikh S."/>
            <person name="Fu C.-J."/>
            <person name="Brown M.W."/>
            <person name="Baldauf S.L."/>
        </authorList>
    </citation>
    <scope>NUCLEOTIDE SEQUENCE [LARGE SCALE GENOMIC DNA]</scope>
    <source>
        <strain evidence="5 6">ATCC MYA-3509</strain>
    </source>
</reference>
<keyword evidence="6" id="KW-1185">Reference proteome</keyword>
<dbReference type="GO" id="GO:0019888">
    <property type="term" value="F:protein phosphatase regulator activity"/>
    <property type="evidence" value="ECO:0007669"/>
    <property type="project" value="TreeGrafter"/>
</dbReference>
<dbReference type="Pfam" id="PF17958">
    <property type="entry name" value="EF-hand_13"/>
    <property type="match status" value="1"/>
</dbReference>
<dbReference type="FunFam" id="1.10.238.10:FF:000025">
    <property type="entry name" value="serine/threonine-protein phosphatase 2A regulatory subunit B'' subunit alpha"/>
    <property type="match status" value="1"/>
</dbReference>
<evidence type="ECO:0000256" key="2">
    <source>
        <dbReference type="ARBA" id="ARBA00022837"/>
    </source>
</evidence>
<comment type="caution">
    <text evidence="5">The sequence shown here is derived from an EMBL/GenBank/DDBJ whole genome shotgun (WGS) entry which is preliminary data.</text>
</comment>
<dbReference type="InterPro" id="IPR041534">
    <property type="entry name" value="EF-hand_13"/>
</dbReference>
<feature type="domain" description="EF-hand" evidence="4">
    <location>
        <begin position="473"/>
        <end position="508"/>
    </location>
</feature>
<dbReference type="InterPro" id="IPR011992">
    <property type="entry name" value="EF-hand-dom_pair"/>
</dbReference>
<dbReference type="FunFam" id="1.10.238.220:FF:000003">
    <property type="entry name" value="Phosphoprotein phosphatase 2A regulatory subunit"/>
    <property type="match status" value="1"/>
</dbReference>
<dbReference type="PROSITE" id="PS50222">
    <property type="entry name" value="EF_HAND_2"/>
    <property type="match status" value="1"/>
</dbReference>
<dbReference type="AlphaFoldDB" id="A0AAW2ZMI6"/>
<evidence type="ECO:0000256" key="1">
    <source>
        <dbReference type="ARBA" id="ARBA00022723"/>
    </source>
</evidence>
<organism evidence="5 6">
    <name type="scientific">Acrasis kona</name>
    <dbReference type="NCBI Taxonomy" id="1008807"/>
    <lineage>
        <taxon>Eukaryota</taxon>
        <taxon>Discoba</taxon>
        <taxon>Heterolobosea</taxon>
        <taxon>Tetramitia</taxon>
        <taxon>Eutetramitia</taxon>
        <taxon>Acrasidae</taxon>
        <taxon>Acrasis</taxon>
    </lineage>
</organism>
<evidence type="ECO:0000256" key="3">
    <source>
        <dbReference type="SAM" id="MobiDB-lite"/>
    </source>
</evidence>